<reference evidence="7" key="1">
    <citation type="submission" date="2019-03" db="EMBL/GenBank/DDBJ databases">
        <title>Complete genome of Methylacidiphilum kamchatkense Kam1.</title>
        <authorList>
            <person name="Kruse T."/>
            <person name="Murarilal Ratnadevi C."/>
            <person name="Erikstad H.-A."/>
            <person name="Birkeland N.-K."/>
        </authorList>
    </citation>
    <scope>NUCLEOTIDE SEQUENCE [LARGE SCALE GENOMIC DNA]</scope>
    <source>
        <strain evidence="7">kam1</strain>
    </source>
</reference>
<keyword evidence="3" id="KW-0547">Nucleotide-binding</keyword>
<dbReference type="InterPro" id="IPR043129">
    <property type="entry name" value="ATPase_NBD"/>
</dbReference>
<dbReference type="GO" id="GO:0005524">
    <property type="term" value="F:ATP binding"/>
    <property type="evidence" value="ECO:0007669"/>
    <property type="project" value="UniProtKB-UniRule"/>
</dbReference>
<keyword evidence="3" id="KW-0067">ATP-binding</keyword>
<evidence type="ECO:0000256" key="2">
    <source>
        <dbReference type="ARBA" id="ARBA00022777"/>
    </source>
</evidence>
<feature type="transmembrane region" description="Helical" evidence="5">
    <location>
        <begin position="297"/>
        <end position="318"/>
    </location>
</feature>
<dbReference type="InterPro" id="IPR003836">
    <property type="entry name" value="Glucokinase"/>
</dbReference>
<evidence type="ECO:0000313" key="6">
    <source>
        <dbReference type="EMBL" id="QDQ41566.1"/>
    </source>
</evidence>
<proteinExistence type="inferred from homology"/>
<feature type="binding site" evidence="3">
    <location>
        <begin position="5"/>
        <end position="10"/>
    </location>
    <ligand>
        <name>ATP</name>
        <dbReference type="ChEBI" id="CHEBI:30616"/>
    </ligand>
</feature>
<dbReference type="EMBL" id="CP037899">
    <property type="protein sequence ID" value="QDQ41566.1"/>
    <property type="molecule type" value="Genomic_DNA"/>
</dbReference>
<protein>
    <recommendedName>
        <fullName evidence="3">Glucokinase</fullName>
        <ecNumber evidence="3">2.7.1.2</ecNumber>
    </recommendedName>
    <alternativeName>
        <fullName evidence="3">Glucose kinase</fullName>
    </alternativeName>
</protein>
<dbReference type="NCBIfam" id="TIGR00749">
    <property type="entry name" value="glk"/>
    <property type="match status" value="1"/>
</dbReference>
<accession>A0A516TK28</accession>
<keyword evidence="1 3" id="KW-0808">Transferase</keyword>
<evidence type="ECO:0000313" key="7">
    <source>
        <dbReference type="Proteomes" id="UP000315925"/>
    </source>
</evidence>
<dbReference type="Gene3D" id="3.30.420.40">
    <property type="match status" value="1"/>
</dbReference>
<dbReference type="RefSeq" id="WP_052250533.1">
    <property type="nucleotide sequence ID" value="NZ_CP037899.1"/>
</dbReference>
<keyword evidence="2 3" id="KW-0418">Kinase</keyword>
<dbReference type="GO" id="GO:0005536">
    <property type="term" value="F:D-glucose binding"/>
    <property type="evidence" value="ECO:0007669"/>
    <property type="project" value="InterPro"/>
</dbReference>
<dbReference type="SUPFAM" id="SSF53067">
    <property type="entry name" value="Actin-like ATPase domain"/>
    <property type="match status" value="1"/>
</dbReference>
<dbReference type="EC" id="2.7.1.2" evidence="3"/>
<comment type="catalytic activity">
    <reaction evidence="3">
        <text>D-glucose + ATP = D-glucose 6-phosphate + ADP + H(+)</text>
        <dbReference type="Rhea" id="RHEA:17825"/>
        <dbReference type="ChEBI" id="CHEBI:4167"/>
        <dbReference type="ChEBI" id="CHEBI:15378"/>
        <dbReference type="ChEBI" id="CHEBI:30616"/>
        <dbReference type="ChEBI" id="CHEBI:61548"/>
        <dbReference type="ChEBI" id="CHEBI:456216"/>
        <dbReference type="EC" id="2.7.1.2"/>
    </reaction>
</comment>
<comment type="similarity">
    <text evidence="3 4">Belongs to the bacterial glucokinase family.</text>
</comment>
<organism evidence="6 7">
    <name type="scientific">Methylacidiphilum kamchatkense Kam1</name>
    <dbReference type="NCBI Taxonomy" id="1202785"/>
    <lineage>
        <taxon>Bacteria</taxon>
        <taxon>Pseudomonadati</taxon>
        <taxon>Verrucomicrobiota</taxon>
        <taxon>Methylacidiphilae</taxon>
        <taxon>Methylacidiphilales</taxon>
        <taxon>Methylacidiphilaceae</taxon>
        <taxon>Methylacidiphilum (ex Ratnadevi et al. 2023)</taxon>
    </lineage>
</organism>
<keyword evidence="5" id="KW-0472">Membrane</keyword>
<dbReference type="HAMAP" id="MF_00524">
    <property type="entry name" value="Glucokinase"/>
    <property type="match status" value="1"/>
</dbReference>
<dbReference type="AlphaFoldDB" id="A0A516TK28"/>
<dbReference type="GO" id="GO:0004340">
    <property type="term" value="F:glucokinase activity"/>
    <property type="evidence" value="ECO:0007669"/>
    <property type="project" value="UniProtKB-UniRule"/>
</dbReference>
<gene>
    <name evidence="3" type="primary">glk</name>
    <name evidence="6" type="ORF">kam1_312</name>
</gene>
<dbReference type="Gene3D" id="3.40.367.20">
    <property type="match status" value="1"/>
</dbReference>
<sequence length="330" mass="36336">MILVGDIGGTHIRLALFESVDSKESLWHVEYFKSKEVSDFQQLVGEYLKKTKVVPQAACFGFPGPVIDGKVQLTNLPWSIEIEKLSEVCGTKHTFLINDLEAAAYGITVLGAKDSVIIQDGKASSKGCKALIAPGTGLGEAGLRWENGRYVPFPSEGAHVDFAPRNELEIGLFRYLHRLFGHVSYERVLSGPGLLNIYRYLQSTEREYLQKIDEEIEKSEDPPQSITSHGLAKDSSLCVQTLDLFVSLLGAEAGNLALKFLASGGVYIAGGIVPHMVEKLKEPLFIESFCDKGRLSYFLKTIPIIVVVTPFLGIYGALRYVQETALLRPI</sequence>
<evidence type="ECO:0000256" key="1">
    <source>
        <dbReference type="ARBA" id="ARBA00022679"/>
    </source>
</evidence>
<keyword evidence="5" id="KW-0812">Transmembrane</keyword>
<dbReference type="PANTHER" id="PTHR47363:SF1">
    <property type="entry name" value="GLUCOKINASE"/>
    <property type="match status" value="1"/>
</dbReference>
<comment type="subcellular location">
    <subcellularLocation>
        <location evidence="3">Cytoplasm</location>
    </subcellularLocation>
</comment>
<keyword evidence="5" id="KW-1133">Transmembrane helix</keyword>
<dbReference type="Pfam" id="PF02685">
    <property type="entry name" value="Glucokinase"/>
    <property type="match status" value="1"/>
</dbReference>
<keyword evidence="3" id="KW-0324">Glycolysis</keyword>
<dbReference type="Proteomes" id="UP000315925">
    <property type="component" value="Chromosome"/>
</dbReference>
<dbReference type="GO" id="GO:0005737">
    <property type="term" value="C:cytoplasm"/>
    <property type="evidence" value="ECO:0007669"/>
    <property type="project" value="UniProtKB-SubCell"/>
</dbReference>
<evidence type="ECO:0000256" key="3">
    <source>
        <dbReference type="HAMAP-Rule" id="MF_00524"/>
    </source>
</evidence>
<dbReference type="CDD" id="cd24008">
    <property type="entry name" value="ASKHA_NBD_GLK"/>
    <property type="match status" value="1"/>
</dbReference>
<dbReference type="GO" id="GO:0006096">
    <property type="term" value="P:glycolytic process"/>
    <property type="evidence" value="ECO:0007669"/>
    <property type="project" value="UniProtKB-UniRule"/>
</dbReference>
<evidence type="ECO:0000256" key="4">
    <source>
        <dbReference type="RuleBase" id="RU004046"/>
    </source>
</evidence>
<evidence type="ECO:0000256" key="5">
    <source>
        <dbReference type="SAM" id="Phobius"/>
    </source>
</evidence>
<dbReference type="PANTHER" id="PTHR47363">
    <property type="entry name" value="GLUCOKINASE"/>
    <property type="match status" value="1"/>
</dbReference>
<dbReference type="OrthoDB" id="257751at2"/>
<name>A0A516TK28_9BACT</name>
<dbReference type="KEGG" id="mkc:kam1_312"/>
<keyword evidence="3" id="KW-0963">Cytoplasm</keyword>